<dbReference type="FunFam" id="2.60.40.10:FF:003074">
    <property type="entry name" value="Immunoglobulin heavy variable 11-1"/>
    <property type="match status" value="2"/>
</dbReference>
<dbReference type="GO" id="GO:0019814">
    <property type="term" value="C:immunoglobulin complex"/>
    <property type="evidence" value="ECO:0007669"/>
    <property type="project" value="UniProtKB-KW"/>
</dbReference>
<keyword evidence="1" id="KW-0391">Immunity</keyword>
<dbReference type="InterPro" id="IPR003599">
    <property type="entry name" value="Ig_sub"/>
</dbReference>
<evidence type="ECO:0000313" key="6">
    <source>
        <dbReference type="Proteomes" id="UP000824540"/>
    </source>
</evidence>
<evidence type="ECO:0000256" key="3">
    <source>
        <dbReference type="ARBA" id="ARBA00043265"/>
    </source>
</evidence>
<dbReference type="EMBL" id="JAFBMS010000089">
    <property type="protein sequence ID" value="KAG9337388.1"/>
    <property type="molecule type" value="Genomic_DNA"/>
</dbReference>
<evidence type="ECO:0000256" key="2">
    <source>
        <dbReference type="ARBA" id="ARBA00023130"/>
    </source>
</evidence>
<feature type="domain" description="Ig-like" evidence="4">
    <location>
        <begin position="784"/>
        <end position="870"/>
    </location>
</feature>
<dbReference type="SMART" id="SM00408">
    <property type="entry name" value="IGc2"/>
    <property type="match status" value="3"/>
</dbReference>
<dbReference type="InterPro" id="IPR013106">
    <property type="entry name" value="Ig_V-set"/>
</dbReference>
<dbReference type="SMART" id="SM00406">
    <property type="entry name" value="IGv"/>
    <property type="match status" value="7"/>
</dbReference>
<evidence type="ECO:0000259" key="4">
    <source>
        <dbReference type="PROSITE" id="PS50835"/>
    </source>
</evidence>
<dbReference type="InterPro" id="IPR007110">
    <property type="entry name" value="Ig-like_dom"/>
</dbReference>
<dbReference type="OrthoDB" id="9945861at2759"/>
<feature type="domain" description="Ig-like" evidence="4">
    <location>
        <begin position="533"/>
        <end position="614"/>
    </location>
</feature>
<feature type="domain" description="Ig-like" evidence="4">
    <location>
        <begin position="286"/>
        <end position="367"/>
    </location>
</feature>
<dbReference type="PANTHER" id="PTHR23266">
    <property type="entry name" value="IMMUNOGLOBULIN HEAVY CHAIN"/>
    <property type="match status" value="1"/>
</dbReference>
<dbReference type="GO" id="GO:0002250">
    <property type="term" value="P:adaptive immune response"/>
    <property type="evidence" value="ECO:0007669"/>
    <property type="project" value="UniProtKB-KW"/>
</dbReference>
<accession>A0A8T2NIC8</accession>
<keyword evidence="6" id="KW-1185">Reference proteome</keyword>
<evidence type="ECO:0000256" key="1">
    <source>
        <dbReference type="ARBA" id="ARBA00022859"/>
    </source>
</evidence>
<feature type="domain" description="Ig-like" evidence="4">
    <location>
        <begin position="54"/>
        <end position="162"/>
    </location>
</feature>
<dbReference type="InterPro" id="IPR050199">
    <property type="entry name" value="IgHV"/>
</dbReference>
<dbReference type="Gene3D" id="2.60.40.10">
    <property type="entry name" value="Immunoglobulins"/>
    <property type="match status" value="7"/>
</dbReference>
<dbReference type="GO" id="GO:0005576">
    <property type="term" value="C:extracellular region"/>
    <property type="evidence" value="ECO:0007669"/>
    <property type="project" value="UniProtKB-ARBA"/>
</dbReference>
<dbReference type="Pfam" id="PF07686">
    <property type="entry name" value="V-set"/>
    <property type="match status" value="6"/>
</dbReference>
<dbReference type="SUPFAM" id="SSF48726">
    <property type="entry name" value="Immunoglobulin"/>
    <property type="match status" value="7"/>
</dbReference>
<dbReference type="PROSITE" id="PS50835">
    <property type="entry name" value="IG_LIKE"/>
    <property type="match status" value="4"/>
</dbReference>
<dbReference type="InterPro" id="IPR036179">
    <property type="entry name" value="Ig-like_dom_sf"/>
</dbReference>
<dbReference type="AlphaFoldDB" id="A0A8T2NIC8"/>
<dbReference type="CDD" id="cd04981">
    <property type="entry name" value="IgV_H"/>
    <property type="match status" value="2"/>
</dbReference>
<proteinExistence type="predicted"/>
<gene>
    <name evidence="5" type="ORF">JZ751_028808</name>
</gene>
<comment type="caution">
    <text evidence="5">The sequence shown here is derived from an EMBL/GenBank/DDBJ whole genome shotgun (WGS) entry which is preliminary data.</text>
</comment>
<reference evidence="5" key="1">
    <citation type="thesis" date="2021" institute="BYU ScholarsArchive" country="Provo, UT, USA">
        <title>Applications of and Algorithms for Genome Assembly and Genomic Analyses with an Emphasis on Marine Teleosts.</title>
        <authorList>
            <person name="Pickett B.D."/>
        </authorList>
    </citation>
    <scope>NUCLEOTIDE SEQUENCE</scope>
    <source>
        <strain evidence="5">HI-2016</strain>
    </source>
</reference>
<keyword evidence="3" id="KW-1280">Immunoglobulin</keyword>
<sequence>MRAPHWGRTPAVLMHLCEVLQKAHEGTHTGAAHLLEEEFMQTLSSSFYIYLSAPRQEGLLLETDCVEGQTLTESEPAVKKPGESHKLTCTFSGFSSTPDISWVRQAPGKGLEWVAYINSGSSSIYYAQSVKGRFTISRDNSKKQIYLQMNSLRAEDTAVYYCARDSHSYCTHWIRQPAGKALEWIGVIWYDSKIAYKDSLENKFSISRDTSSNTVSLQGSSVQIGDTAVYYCARHTQCSKEEFMQTLSSSFYIYLSALREEGLLLETDCVKSQTLTESEPAVKKPGESHKLTCTVSGFTFSSYWMNWVRQAPGKGLEWVAEISSSGGSTNYAQSVQGRFTISRDNSKNQIYLQMNSLRAEDTAVYYCARDSHSYHTAWIRQPAGKALEWIGYISSGGGTGYKDSFKNKFSISRDTSTNTVSLQGSSLQTGDTAVYYCARYTQCSKVALELTRGAPDWGPTPAVLMHLCEVLQQAHEGTRAGAAHLLEEEFMQTLSSSFYIYLSALREEGLLLETDCVKSQTLIQSDAAVKKPGESHKLTCTASGLDFSGYTMHWIRQAPGKGLEWVAYINSASNDISYAQSVKGRFTTSRDNSKSQLYLQMNSLRAEDTAVYYCARENTVREICRTVCLYCLFTLQSSKDFITGDVVLTQPAQEMKMLGESVKLTCAVSGFSLSGYWTAWIRQKAGKSLEWLGEINGDGGTINYMGSIKGRLAISKDNSKSMLYMQLTGLRTEDTAVEEEFMQTLSSSFYIYLSALREEGLLLETDCVRGQTLTESEPAVKKPGESHKLTCTASGFTFSSYDMNWIRQAPGKGLEWVAEISSSGGGTYYAQSVQGRFTISRDNSKNQLYLQMNSLRAEDTAVYYCARYSQ</sequence>
<dbReference type="FunFam" id="2.60.40.10:FF:001532">
    <property type="entry name" value="Immunoglobulin heavy variable 1-3"/>
    <property type="match status" value="2"/>
</dbReference>
<name>A0A8T2NIC8_9TELE</name>
<dbReference type="SMART" id="SM00409">
    <property type="entry name" value="IG"/>
    <property type="match status" value="5"/>
</dbReference>
<evidence type="ECO:0000313" key="5">
    <source>
        <dbReference type="EMBL" id="KAG9337388.1"/>
    </source>
</evidence>
<protein>
    <recommendedName>
        <fullName evidence="4">Ig-like domain-containing protein</fullName>
    </recommendedName>
</protein>
<keyword evidence="2" id="KW-1064">Adaptive immunity</keyword>
<dbReference type="Proteomes" id="UP000824540">
    <property type="component" value="Unassembled WGS sequence"/>
</dbReference>
<organism evidence="5 6">
    <name type="scientific">Albula glossodonta</name>
    <name type="common">roundjaw bonefish</name>
    <dbReference type="NCBI Taxonomy" id="121402"/>
    <lineage>
        <taxon>Eukaryota</taxon>
        <taxon>Metazoa</taxon>
        <taxon>Chordata</taxon>
        <taxon>Craniata</taxon>
        <taxon>Vertebrata</taxon>
        <taxon>Euteleostomi</taxon>
        <taxon>Actinopterygii</taxon>
        <taxon>Neopterygii</taxon>
        <taxon>Teleostei</taxon>
        <taxon>Albuliformes</taxon>
        <taxon>Albulidae</taxon>
        <taxon>Albula</taxon>
    </lineage>
</organism>
<dbReference type="CDD" id="cd00099">
    <property type="entry name" value="IgV"/>
    <property type="match status" value="2"/>
</dbReference>
<dbReference type="InterPro" id="IPR003598">
    <property type="entry name" value="Ig_sub2"/>
</dbReference>
<dbReference type="InterPro" id="IPR013783">
    <property type="entry name" value="Ig-like_fold"/>
</dbReference>